<evidence type="ECO:0000313" key="1">
    <source>
        <dbReference type="EMBL" id="CAG8624551.1"/>
    </source>
</evidence>
<comment type="caution">
    <text evidence="1">The sequence shown here is derived from an EMBL/GenBank/DDBJ whole genome shotgun (WGS) entry which is preliminary data.</text>
</comment>
<protein>
    <submittedName>
        <fullName evidence="1">10786_t:CDS:1</fullName>
    </submittedName>
</protein>
<feature type="non-terminal residue" evidence="1">
    <location>
        <position position="1"/>
    </location>
</feature>
<feature type="non-terminal residue" evidence="1">
    <location>
        <position position="460"/>
    </location>
</feature>
<dbReference type="Proteomes" id="UP000789860">
    <property type="component" value="Unassembled WGS sequence"/>
</dbReference>
<organism evidence="1 2">
    <name type="scientific">Scutellospora calospora</name>
    <dbReference type="NCBI Taxonomy" id="85575"/>
    <lineage>
        <taxon>Eukaryota</taxon>
        <taxon>Fungi</taxon>
        <taxon>Fungi incertae sedis</taxon>
        <taxon>Mucoromycota</taxon>
        <taxon>Glomeromycotina</taxon>
        <taxon>Glomeromycetes</taxon>
        <taxon>Diversisporales</taxon>
        <taxon>Gigasporaceae</taxon>
        <taxon>Scutellospora</taxon>
    </lineage>
</organism>
<keyword evidence="2" id="KW-1185">Reference proteome</keyword>
<evidence type="ECO:0000313" key="2">
    <source>
        <dbReference type="Proteomes" id="UP000789860"/>
    </source>
</evidence>
<gene>
    <name evidence="1" type="ORF">SCALOS_LOCUS7762</name>
</gene>
<proteinExistence type="predicted"/>
<name>A0ACA9N0Q5_9GLOM</name>
<accession>A0ACA9N0Q5</accession>
<sequence length="460" mass="55069">MITVLEFNHRKKDWHPDNKKKQLEIFPLYTNGNKDWQLDNKKKLEIPPSLYILHCEVLGNDDFVMITRIGIIIWTFRSSKGTKTKEIKMHYYWNDCNGRLENFVFDHNGSLKEFDFSDLKFEDRFKNWTSERILPASSYITIYYNLDVVFGETLLFEQFLEENIFEEFYLTCYGKNLMETFILLKENKWIRSLGDSCIEKCMWDRNNNHLIFKIPLLSIIFEKFIELSENDPEFIASVLAIIAFIVPNNEISSDSISSHLSSYGKHCHLSKTSYFDTFSSNLLDLLNSFQNRFQNFQKNYPLLQNFIVKLYENLVKPVKEFYYVGNSSTVLAIPLPNFVSYPKKYSFWKELIMPCSNCFTYSNKLEMINEEFYRYLNGVALLNFKWNTYGRKYYFAIWLIYTVFLSSFITVSTLYNEISWNFQKFLLITAIILGFWHLIFEIRQFIYSPLHYFSSIWNYL</sequence>
<dbReference type="EMBL" id="CAJVPM010018378">
    <property type="protein sequence ID" value="CAG8624551.1"/>
    <property type="molecule type" value="Genomic_DNA"/>
</dbReference>
<reference evidence="1" key="1">
    <citation type="submission" date="2021-06" db="EMBL/GenBank/DDBJ databases">
        <authorList>
            <person name="Kallberg Y."/>
            <person name="Tangrot J."/>
            <person name="Rosling A."/>
        </authorList>
    </citation>
    <scope>NUCLEOTIDE SEQUENCE</scope>
    <source>
        <strain evidence="1">AU212A</strain>
    </source>
</reference>